<organism evidence="1 2">
    <name type="scientific">Mytilus coruscus</name>
    <name type="common">Sea mussel</name>
    <dbReference type="NCBI Taxonomy" id="42192"/>
    <lineage>
        <taxon>Eukaryota</taxon>
        <taxon>Metazoa</taxon>
        <taxon>Spiralia</taxon>
        <taxon>Lophotrochozoa</taxon>
        <taxon>Mollusca</taxon>
        <taxon>Bivalvia</taxon>
        <taxon>Autobranchia</taxon>
        <taxon>Pteriomorphia</taxon>
        <taxon>Mytilida</taxon>
        <taxon>Mytiloidea</taxon>
        <taxon>Mytilidae</taxon>
        <taxon>Mytilinae</taxon>
        <taxon>Mytilus</taxon>
    </lineage>
</organism>
<evidence type="ECO:0008006" key="3">
    <source>
        <dbReference type="Google" id="ProtNLM"/>
    </source>
</evidence>
<name>A0A6J8E3Z8_MYTCO</name>
<keyword evidence="2" id="KW-1185">Reference proteome</keyword>
<sequence length="185" mass="21508">MPFWKKKLNLKLKALLQFGFTEGLSPILSSLLISEARYENKKATESFFISLLDVHSAFDVVQHVILMDKALDKNIHPMFLKILTELYDRLSSKVKWIDGLSEPFKIKQRVRQGALPIGAEIHKRQLSLLYSIISCDNNKIKDVMNRQIATNYDNKKSFFSKILNILELDDLPFINFLQKNIPKKR</sequence>
<gene>
    <name evidence="1" type="ORF">MCOR_47906</name>
</gene>
<accession>A0A6J8E3Z8</accession>
<dbReference type="AlphaFoldDB" id="A0A6J8E3Z8"/>
<reference evidence="1 2" key="1">
    <citation type="submission" date="2020-06" db="EMBL/GenBank/DDBJ databases">
        <authorList>
            <person name="Li R."/>
            <person name="Bekaert M."/>
        </authorList>
    </citation>
    <scope>NUCLEOTIDE SEQUENCE [LARGE SCALE GENOMIC DNA]</scope>
    <source>
        <strain evidence="2">wild</strain>
    </source>
</reference>
<protein>
    <recommendedName>
        <fullName evidence="3">Reverse transcriptase domain-containing protein</fullName>
    </recommendedName>
</protein>
<dbReference type="Proteomes" id="UP000507470">
    <property type="component" value="Unassembled WGS sequence"/>
</dbReference>
<dbReference type="OrthoDB" id="10014409at2759"/>
<evidence type="ECO:0000313" key="1">
    <source>
        <dbReference type="EMBL" id="CAC5415200.1"/>
    </source>
</evidence>
<evidence type="ECO:0000313" key="2">
    <source>
        <dbReference type="Proteomes" id="UP000507470"/>
    </source>
</evidence>
<proteinExistence type="predicted"/>
<dbReference type="EMBL" id="CACVKT020008387">
    <property type="protein sequence ID" value="CAC5415200.1"/>
    <property type="molecule type" value="Genomic_DNA"/>
</dbReference>